<dbReference type="EMBL" id="FR854363">
    <property type="protein sequence ID" value="CCC03558.1"/>
    <property type="molecule type" value="Genomic_DNA"/>
</dbReference>
<dbReference type="InterPro" id="IPR050275">
    <property type="entry name" value="PGM_Phosphatase"/>
</dbReference>
<dbReference type="SMART" id="SM00855">
    <property type="entry name" value="PGAM"/>
    <property type="match status" value="1"/>
</dbReference>
<dbReference type="HOGENOM" id="CLU_033323_8_4_9"/>
<reference evidence="3" key="1">
    <citation type="journal article" date="2011" name="J. Bacteriol.">
        <title>Genome sequence of the vertebrate gut symbiont Lactobacillus reuteri ATCC 53608.</title>
        <authorList>
            <person name="Heavens D."/>
            <person name="Tailford L.E."/>
            <person name="Crossman L."/>
            <person name="Jeffers F."/>
            <person name="Mackenzie D.A."/>
            <person name="Caccamo M."/>
            <person name="Juge N."/>
        </authorList>
    </citation>
    <scope>NUCLEOTIDE SEQUENCE [LARGE SCALE GENOMIC DNA]</scope>
    <source>
        <strain evidence="3">ATCC 53608</strain>
    </source>
</reference>
<dbReference type="RefSeq" id="WP_003669956.1">
    <property type="nucleotide sequence ID" value="NZ_JBKZCI010000007.1"/>
</dbReference>
<name>A0A0S4NKR8_LIMR5</name>
<evidence type="ECO:0000313" key="3">
    <source>
        <dbReference type="EMBL" id="CCC03558.1"/>
    </source>
</evidence>
<dbReference type="SUPFAM" id="SSF53254">
    <property type="entry name" value="Phosphoglycerate mutase-like"/>
    <property type="match status" value="1"/>
</dbReference>
<dbReference type="PANTHER" id="PTHR48100:SF59">
    <property type="entry name" value="ADENOSYLCOBALAMIN_ALPHA-RIBAZOLE PHOSPHATASE"/>
    <property type="match status" value="1"/>
</dbReference>
<dbReference type="GO" id="GO:0005737">
    <property type="term" value="C:cytoplasm"/>
    <property type="evidence" value="ECO:0007669"/>
    <property type="project" value="TreeGrafter"/>
</dbReference>
<dbReference type="PANTHER" id="PTHR48100">
    <property type="entry name" value="BROAD-SPECIFICITY PHOSPHATASE YOR283W-RELATED"/>
    <property type="match status" value="1"/>
</dbReference>
<reference evidence="3" key="2">
    <citation type="submission" date="2011-05" db="EMBL/GenBank/DDBJ databases">
        <authorList>
            <person name="Davey R."/>
        </authorList>
    </citation>
    <scope>NUCLEOTIDE SEQUENCE</scope>
    <source>
        <strain evidence="3">ATCC 53608</strain>
    </source>
</reference>
<sequence length="196" mass="22765">MKLILARHGETNYNHLRKFYGSADVSLDEKGKRQAQELAEKVRKLQPTLFVRTNLQRTKQTISATEAFFPTTPTIIIPDLAEKGFGNWEGLDADEIETQYPEDWEKWLSAPLTYTPATVEPFDYFRTRVQQGLQWLLEHVTESDVVFIVAHLGSLRLIYQELIDPTADFYSLDFKASCYSTIEFRNGSVYQWEMNQ</sequence>
<gene>
    <name evidence="3" type="ORF">LRATCC53608_0806</name>
</gene>
<dbReference type="Pfam" id="PF00300">
    <property type="entry name" value="His_Phos_1"/>
    <property type="match status" value="1"/>
</dbReference>
<dbReference type="InterPro" id="IPR001345">
    <property type="entry name" value="PG/BPGM_mutase_AS"/>
</dbReference>
<dbReference type="InterPro" id="IPR013078">
    <property type="entry name" value="His_Pase_superF_clade-1"/>
</dbReference>
<evidence type="ECO:0000256" key="2">
    <source>
        <dbReference type="PIRSR" id="PIRSR613078-2"/>
    </source>
</evidence>
<feature type="binding site" evidence="2">
    <location>
        <begin position="7"/>
        <end position="14"/>
    </location>
    <ligand>
        <name>substrate</name>
    </ligand>
</feature>
<dbReference type="GO" id="GO:0016791">
    <property type="term" value="F:phosphatase activity"/>
    <property type="evidence" value="ECO:0007669"/>
    <property type="project" value="TreeGrafter"/>
</dbReference>
<organism evidence="3">
    <name type="scientific">Limosilactobacillus reuteri subsp. suis (strain ATCC 53608 / LMG 31752 / 1063)</name>
    <name type="common">Lactobacillus reuteri</name>
    <dbReference type="NCBI Taxonomy" id="927703"/>
    <lineage>
        <taxon>Bacteria</taxon>
        <taxon>Bacillati</taxon>
        <taxon>Bacillota</taxon>
        <taxon>Bacilli</taxon>
        <taxon>Lactobacillales</taxon>
        <taxon>Lactobacillaceae</taxon>
        <taxon>Limosilactobacillus</taxon>
    </lineage>
</organism>
<dbReference type="InterPro" id="IPR029033">
    <property type="entry name" value="His_PPase_superfam"/>
</dbReference>
<dbReference type="CDD" id="cd07067">
    <property type="entry name" value="HP_PGM_like"/>
    <property type="match status" value="1"/>
</dbReference>
<dbReference type="PROSITE" id="PS00175">
    <property type="entry name" value="PG_MUTASE"/>
    <property type="match status" value="1"/>
</dbReference>
<dbReference type="Gene3D" id="3.40.50.1240">
    <property type="entry name" value="Phosphoglycerate mutase-like"/>
    <property type="match status" value="1"/>
</dbReference>
<proteinExistence type="predicted"/>
<feature type="binding site" evidence="2">
    <location>
        <position position="57"/>
    </location>
    <ligand>
        <name>substrate</name>
    </ligand>
</feature>
<feature type="active site" description="Tele-phosphohistidine intermediate" evidence="1">
    <location>
        <position position="8"/>
    </location>
</feature>
<evidence type="ECO:0000256" key="1">
    <source>
        <dbReference type="PIRSR" id="PIRSR613078-1"/>
    </source>
</evidence>
<feature type="active site" description="Proton donor/acceptor" evidence="1">
    <location>
        <position position="82"/>
    </location>
</feature>
<accession>A0A0S4NKR8</accession>
<dbReference type="AlphaFoldDB" id="A0A0S4NKR8"/>
<protein>
    <submittedName>
        <fullName evidence="3">Alpha-ribazole-5'-phosphate phosphatase CobC</fullName>
    </submittedName>
</protein>
<accession>F8KD90</accession>